<dbReference type="PANTHER" id="PTHR24559">
    <property type="entry name" value="TRANSPOSON TY3-I GAG-POL POLYPROTEIN"/>
    <property type="match status" value="1"/>
</dbReference>
<accession>A0AAV0VW13</accession>
<sequence length="186" mass="20762">MSHAPSSALIFYTTSAYSSAFGANASSTPPTNERLPVHCAVTFTPSTGTSLSTVARAPDWDLLLRDFPSVSRESPVPELFRHGVEHVLETKRPPFFARPRRLPPDRLDIARRDFQLMQEQGICRPSSSAWASPLFLVPKDGSFRPCGDYRRLNSVTVPDRYTLPYLHDFTANLAGKTVFTKLDIVH</sequence>
<dbReference type="Gene3D" id="3.10.10.10">
    <property type="entry name" value="HIV Type 1 Reverse Transcriptase, subunit A, domain 1"/>
    <property type="match status" value="1"/>
</dbReference>
<dbReference type="InterPro" id="IPR043502">
    <property type="entry name" value="DNA/RNA_pol_sf"/>
</dbReference>
<dbReference type="EMBL" id="CARXXK010000001">
    <property type="protein sequence ID" value="CAI6347764.1"/>
    <property type="molecule type" value="Genomic_DNA"/>
</dbReference>
<dbReference type="InterPro" id="IPR053134">
    <property type="entry name" value="RNA-dir_DNA_polymerase"/>
</dbReference>
<comment type="caution">
    <text evidence="1">The sequence shown here is derived from an EMBL/GenBank/DDBJ whole genome shotgun (WGS) entry which is preliminary data.</text>
</comment>
<evidence type="ECO:0000313" key="2">
    <source>
        <dbReference type="Proteomes" id="UP001160148"/>
    </source>
</evidence>
<protein>
    <submittedName>
        <fullName evidence="1">Uncharacterized protein</fullName>
    </submittedName>
</protein>
<dbReference type="InterPro" id="IPR043128">
    <property type="entry name" value="Rev_trsase/Diguanyl_cyclase"/>
</dbReference>
<reference evidence="1 2" key="1">
    <citation type="submission" date="2023-01" db="EMBL/GenBank/DDBJ databases">
        <authorList>
            <person name="Whitehead M."/>
        </authorList>
    </citation>
    <scope>NUCLEOTIDE SEQUENCE [LARGE SCALE GENOMIC DNA]</scope>
</reference>
<keyword evidence="2" id="KW-1185">Reference proteome</keyword>
<organism evidence="1 2">
    <name type="scientific">Macrosiphum euphorbiae</name>
    <name type="common">potato aphid</name>
    <dbReference type="NCBI Taxonomy" id="13131"/>
    <lineage>
        <taxon>Eukaryota</taxon>
        <taxon>Metazoa</taxon>
        <taxon>Ecdysozoa</taxon>
        <taxon>Arthropoda</taxon>
        <taxon>Hexapoda</taxon>
        <taxon>Insecta</taxon>
        <taxon>Pterygota</taxon>
        <taxon>Neoptera</taxon>
        <taxon>Paraneoptera</taxon>
        <taxon>Hemiptera</taxon>
        <taxon>Sternorrhyncha</taxon>
        <taxon>Aphidomorpha</taxon>
        <taxon>Aphidoidea</taxon>
        <taxon>Aphididae</taxon>
        <taxon>Macrosiphini</taxon>
        <taxon>Macrosiphum</taxon>
    </lineage>
</organism>
<gene>
    <name evidence="1" type="ORF">MEUPH1_LOCUS4516</name>
</gene>
<evidence type="ECO:0000313" key="1">
    <source>
        <dbReference type="EMBL" id="CAI6347764.1"/>
    </source>
</evidence>
<dbReference type="AlphaFoldDB" id="A0AAV0VW13"/>
<dbReference type="SUPFAM" id="SSF56672">
    <property type="entry name" value="DNA/RNA polymerases"/>
    <property type="match status" value="1"/>
</dbReference>
<dbReference type="Gene3D" id="3.30.70.270">
    <property type="match status" value="1"/>
</dbReference>
<dbReference type="GO" id="GO:0071897">
    <property type="term" value="P:DNA biosynthetic process"/>
    <property type="evidence" value="ECO:0007669"/>
    <property type="project" value="UniProtKB-ARBA"/>
</dbReference>
<proteinExistence type="predicted"/>
<dbReference type="PANTHER" id="PTHR24559:SF444">
    <property type="entry name" value="REVERSE TRANSCRIPTASE DOMAIN-CONTAINING PROTEIN"/>
    <property type="match status" value="1"/>
</dbReference>
<name>A0AAV0VW13_9HEMI</name>
<dbReference type="Proteomes" id="UP001160148">
    <property type="component" value="Unassembled WGS sequence"/>
</dbReference>